<proteinExistence type="predicted"/>
<sequence>MGSQGMLAPMVMEHLGSEVLASSNYVVCSALHKVDVPIAADTKAINQNTTTIPVTIIPSGDVQLIEIERSSLRSIQVPRDCNLTQGLEFTQAVNVQLTSLKATSLNQNCGSALDELLL</sequence>
<gene>
    <name evidence="1" type="ORF">V6N11_071192</name>
</gene>
<evidence type="ECO:0000313" key="1">
    <source>
        <dbReference type="EMBL" id="KAK9042837.1"/>
    </source>
</evidence>
<protein>
    <submittedName>
        <fullName evidence="1">Uncharacterized protein</fullName>
    </submittedName>
</protein>
<keyword evidence="2" id="KW-1185">Reference proteome</keyword>
<organism evidence="1 2">
    <name type="scientific">Hibiscus sabdariffa</name>
    <name type="common">roselle</name>
    <dbReference type="NCBI Taxonomy" id="183260"/>
    <lineage>
        <taxon>Eukaryota</taxon>
        <taxon>Viridiplantae</taxon>
        <taxon>Streptophyta</taxon>
        <taxon>Embryophyta</taxon>
        <taxon>Tracheophyta</taxon>
        <taxon>Spermatophyta</taxon>
        <taxon>Magnoliopsida</taxon>
        <taxon>eudicotyledons</taxon>
        <taxon>Gunneridae</taxon>
        <taxon>Pentapetalae</taxon>
        <taxon>rosids</taxon>
        <taxon>malvids</taxon>
        <taxon>Malvales</taxon>
        <taxon>Malvaceae</taxon>
        <taxon>Malvoideae</taxon>
        <taxon>Hibiscus</taxon>
    </lineage>
</organism>
<accession>A0ABR2TZG6</accession>
<reference evidence="1 2" key="1">
    <citation type="journal article" date="2024" name="G3 (Bethesda)">
        <title>Genome assembly of Hibiscus sabdariffa L. provides insights into metabolisms of medicinal natural products.</title>
        <authorList>
            <person name="Kim T."/>
        </authorList>
    </citation>
    <scope>NUCLEOTIDE SEQUENCE [LARGE SCALE GENOMIC DNA]</scope>
    <source>
        <strain evidence="1">TK-2024</strain>
        <tissue evidence="1">Old leaves</tissue>
    </source>
</reference>
<dbReference type="EMBL" id="JBBPBN010000003">
    <property type="protein sequence ID" value="KAK9042837.1"/>
    <property type="molecule type" value="Genomic_DNA"/>
</dbReference>
<evidence type="ECO:0000313" key="2">
    <source>
        <dbReference type="Proteomes" id="UP001396334"/>
    </source>
</evidence>
<comment type="caution">
    <text evidence="1">The sequence shown here is derived from an EMBL/GenBank/DDBJ whole genome shotgun (WGS) entry which is preliminary data.</text>
</comment>
<name>A0ABR2TZG6_9ROSI</name>
<dbReference type="Proteomes" id="UP001396334">
    <property type="component" value="Unassembled WGS sequence"/>
</dbReference>